<dbReference type="Gene3D" id="3.30.70.270">
    <property type="match status" value="1"/>
</dbReference>
<name>A0A5B6VMX8_9ROSI</name>
<gene>
    <name evidence="2" type="ORF">EPI10_016128</name>
</gene>
<dbReference type="Pfam" id="PF17919">
    <property type="entry name" value="RT_RNaseH_2"/>
    <property type="match status" value="1"/>
</dbReference>
<dbReference type="AlphaFoldDB" id="A0A5B6VMX8"/>
<sequence>MFLGHVILSFLGLAGYCWKFVEGFSLFDAPFMKFLRKNSPFKWMDDQQASFEKLKVMLTRTPVLIQPESRKDYVVYNDASHIGLGCVLMQDNKVMAYALRQLKLYECYYSIHDLELAAIVFALKI</sequence>
<keyword evidence="3" id="KW-1185">Reference proteome</keyword>
<proteinExistence type="predicted"/>
<dbReference type="EMBL" id="SMMG02000006">
    <property type="protein sequence ID" value="KAA3470416.1"/>
    <property type="molecule type" value="Genomic_DNA"/>
</dbReference>
<dbReference type="SUPFAM" id="SSF56672">
    <property type="entry name" value="DNA/RNA polymerases"/>
    <property type="match status" value="1"/>
</dbReference>
<dbReference type="OrthoDB" id="415724at2759"/>
<evidence type="ECO:0000259" key="1">
    <source>
        <dbReference type="Pfam" id="PF17919"/>
    </source>
</evidence>
<dbReference type="InterPro" id="IPR043128">
    <property type="entry name" value="Rev_trsase/Diguanyl_cyclase"/>
</dbReference>
<evidence type="ECO:0000313" key="3">
    <source>
        <dbReference type="Proteomes" id="UP000325315"/>
    </source>
</evidence>
<dbReference type="PANTHER" id="PTHR34072">
    <property type="entry name" value="ENZYMATIC POLYPROTEIN-RELATED"/>
    <property type="match status" value="1"/>
</dbReference>
<dbReference type="InterPro" id="IPR043502">
    <property type="entry name" value="DNA/RNA_pol_sf"/>
</dbReference>
<evidence type="ECO:0000313" key="2">
    <source>
        <dbReference type="EMBL" id="KAA3470416.1"/>
    </source>
</evidence>
<accession>A0A5B6VMX8</accession>
<dbReference type="Proteomes" id="UP000325315">
    <property type="component" value="Unassembled WGS sequence"/>
</dbReference>
<reference evidence="2" key="1">
    <citation type="submission" date="2019-08" db="EMBL/GenBank/DDBJ databases">
        <authorList>
            <person name="Liu F."/>
        </authorList>
    </citation>
    <scope>NUCLEOTIDE SEQUENCE [LARGE SCALE GENOMIC DNA]</scope>
    <source>
        <strain evidence="2">PA1801</strain>
        <tissue evidence="2">Leaf</tissue>
    </source>
</reference>
<organism evidence="2 3">
    <name type="scientific">Gossypium australe</name>
    <dbReference type="NCBI Taxonomy" id="47621"/>
    <lineage>
        <taxon>Eukaryota</taxon>
        <taxon>Viridiplantae</taxon>
        <taxon>Streptophyta</taxon>
        <taxon>Embryophyta</taxon>
        <taxon>Tracheophyta</taxon>
        <taxon>Spermatophyta</taxon>
        <taxon>Magnoliopsida</taxon>
        <taxon>eudicotyledons</taxon>
        <taxon>Gunneridae</taxon>
        <taxon>Pentapetalae</taxon>
        <taxon>rosids</taxon>
        <taxon>malvids</taxon>
        <taxon>Malvales</taxon>
        <taxon>Malvaceae</taxon>
        <taxon>Malvoideae</taxon>
        <taxon>Gossypium</taxon>
    </lineage>
</organism>
<feature type="domain" description="Reverse transcriptase/retrotransposon-derived protein RNase H-like" evidence="1">
    <location>
        <begin position="43"/>
        <end position="124"/>
    </location>
</feature>
<dbReference type="InterPro" id="IPR041577">
    <property type="entry name" value="RT_RNaseH_2"/>
</dbReference>
<protein>
    <submittedName>
        <fullName evidence="2">Integrase, catalytic core</fullName>
    </submittedName>
</protein>
<dbReference type="PANTHER" id="PTHR34072:SF52">
    <property type="entry name" value="RIBONUCLEASE H"/>
    <property type="match status" value="1"/>
</dbReference>
<comment type="caution">
    <text evidence="2">The sequence shown here is derived from an EMBL/GenBank/DDBJ whole genome shotgun (WGS) entry which is preliminary data.</text>
</comment>